<reference evidence="3" key="1">
    <citation type="journal article" date="2019" name="Int. J. Syst. Evol. Microbiol.">
        <title>The Global Catalogue of Microorganisms (GCM) 10K type strain sequencing project: providing services to taxonomists for standard genome sequencing and annotation.</title>
        <authorList>
            <consortium name="The Broad Institute Genomics Platform"/>
            <consortium name="The Broad Institute Genome Sequencing Center for Infectious Disease"/>
            <person name="Wu L."/>
            <person name="Ma J."/>
        </authorList>
    </citation>
    <scope>NUCLEOTIDE SEQUENCE [LARGE SCALE GENOMIC DNA]</scope>
    <source>
        <strain evidence="3">JCM 12389</strain>
    </source>
</reference>
<comment type="caution">
    <text evidence="2">The sequence shown here is derived from an EMBL/GenBank/DDBJ whole genome shotgun (WGS) entry which is preliminary data.</text>
</comment>
<evidence type="ECO:0000313" key="3">
    <source>
        <dbReference type="Proteomes" id="UP001500880"/>
    </source>
</evidence>
<dbReference type="Proteomes" id="UP001500880">
    <property type="component" value="Unassembled WGS sequence"/>
</dbReference>
<keyword evidence="3" id="KW-1185">Reference proteome</keyword>
<name>A0ABP3LKU8_9BACI</name>
<evidence type="ECO:0000259" key="1">
    <source>
        <dbReference type="Pfam" id="PF20862"/>
    </source>
</evidence>
<sequence length="167" mass="19326">MKKLIFSIVTIILILILSISLYKFFVVKDPADEVYLIPDGYEGCIGIFYDFKNQEPLQIENNTITYQVPDDGIIKTSSPENLGWAYEDHSGFRQVDYYYVDNQGNRKQLNHEKYIHYGGNASTSRTLPDGTHINLSFSHFYVGKKPDNYSFKGCFRTDKELEQVLDK</sequence>
<protein>
    <recommendedName>
        <fullName evidence="1">DUF6843 domain-containing protein</fullName>
    </recommendedName>
</protein>
<evidence type="ECO:0000313" key="2">
    <source>
        <dbReference type="EMBL" id="GAA0502950.1"/>
    </source>
</evidence>
<feature type="domain" description="DUF6843" evidence="1">
    <location>
        <begin position="32"/>
        <end position="146"/>
    </location>
</feature>
<proteinExistence type="predicted"/>
<gene>
    <name evidence="2" type="ORF">GCM10008986_33230</name>
</gene>
<dbReference type="RefSeq" id="WP_343843596.1">
    <property type="nucleotide sequence ID" value="NZ_BAAADO010000009.1"/>
</dbReference>
<dbReference type="Pfam" id="PF20862">
    <property type="entry name" value="DUF6843"/>
    <property type="match status" value="1"/>
</dbReference>
<accession>A0ABP3LKU8</accession>
<dbReference type="EMBL" id="BAAADO010000009">
    <property type="protein sequence ID" value="GAA0502950.1"/>
    <property type="molecule type" value="Genomic_DNA"/>
</dbReference>
<organism evidence="2 3">
    <name type="scientific">Salinibacillus aidingensis</name>
    <dbReference type="NCBI Taxonomy" id="237684"/>
    <lineage>
        <taxon>Bacteria</taxon>
        <taxon>Bacillati</taxon>
        <taxon>Bacillota</taxon>
        <taxon>Bacilli</taxon>
        <taxon>Bacillales</taxon>
        <taxon>Bacillaceae</taxon>
        <taxon>Salinibacillus</taxon>
    </lineage>
</organism>
<dbReference type="InterPro" id="IPR049293">
    <property type="entry name" value="DUF6843"/>
</dbReference>